<comment type="caution">
    <text evidence="1">The sequence shown here is derived from an EMBL/GenBank/DDBJ whole genome shotgun (WGS) entry which is preliminary data.</text>
</comment>
<keyword evidence="2" id="KW-1185">Reference proteome</keyword>
<reference evidence="1" key="1">
    <citation type="submission" date="2021-03" db="EMBL/GenBank/DDBJ databases">
        <authorList>
            <person name="Sun Q."/>
        </authorList>
    </citation>
    <scope>NUCLEOTIDE SEQUENCE</scope>
    <source>
        <strain evidence="1">CCM 8862</strain>
    </source>
</reference>
<protein>
    <submittedName>
        <fullName evidence="1">Uncharacterized protein</fullName>
    </submittedName>
</protein>
<dbReference type="Proteomes" id="UP000664332">
    <property type="component" value="Unassembled WGS sequence"/>
</dbReference>
<evidence type="ECO:0000313" key="1">
    <source>
        <dbReference type="EMBL" id="MBN9643177.1"/>
    </source>
</evidence>
<sequence>MPGLDDQRVVALLESGDLRASHDGSRWQITATALAEWNNRRTPRLTTLAQALATPGGMARFTAGQVARYLDDEVVSPASRPPETTL</sequence>
<name>A0A939IX10_9CORY</name>
<gene>
    <name evidence="1" type="ORF">JZY06_00805</name>
</gene>
<organism evidence="1 2">
    <name type="scientific">Corynebacterium mendelii</name>
    <dbReference type="NCBI Taxonomy" id="2765362"/>
    <lineage>
        <taxon>Bacteria</taxon>
        <taxon>Bacillati</taxon>
        <taxon>Actinomycetota</taxon>
        <taxon>Actinomycetes</taxon>
        <taxon>Mycobacteriales</taxon>
        <taxon>Corynebacteriaceae</taxon>
        <taxon>Corynebacterium</taxon>
    </lineage>
</organism>
<accession>A0A939IX10</accession>
<evidence type="ECO:0000313" key="2">
    <source>
        <dbReference type="Proteomes" id="UP000664332"/>
    </source>
</evidence>
<proteinExistence type="predicted"/>
<dbReference type="EMBL" id="JAFLEQ010000003">
    <property type="protein sequence ID" value="MBN9643177.1"/>
    <property type="molecule type" value="Genomic_DNA"/>
</dbReference>
<dbReference type="AlphaFoldDB" id="A0A939IX10"/>